<dbReference type="EMBL" id="JAGFNK010000005">
    <property type="protein sequence ID" value="KAI9512791.1"/>
    <property type="molecule type" value="Genomic_DNA"/>
</dbReference>
<reference evidence="1" key="1">
    <citation type="submission" date="2021-03" db="EMBL/GenBank/DDBJ databases">
        <title>Evolutionary priming and transition to the ectomycorrhizal habit in an iconic lineage of mushroom-forming fungi: is preadaptation a requirement?</title>
        <authorList>
            <consortium name="DOE Joint Genome Institute"/>
            <person name="Looney B.P."/>
            <person name="Miyauchi S."/>
            <person name="Morin E."/>
            <person name="Drula E."/>
            <person name="Courty P.E."/>
            <person name="Chicoki N."/>
            <person name="Fauchery L."/>
            <person name="Kohler A."/>
            <person name="Kuo A."/>
            <person name="LaButti K."/>
            <person name="Pangilinan J."/>
            <person name="Lipzen A."/>
            <person name="Riley R."/>
            <person name="Andreopoulos W."/>
            <person name="He G."/>
            <person name="Johnson J."/>
            <person name="Barry K.W."/>
            <person name="Grigoriev I.V."/>
            <person name="Nagy L."/>
            <person name="Hibbett D."/>
            <person name="Henrissat B."/>
            <person name="Matheny P.B."/>
            <person name="Labbe J."/>
            <person name="Martin A.F."/>
        </authorList>
    </citation>
    <scope>NUCLEOTIDE SEQUENCE</scope>
    <source>
        <strain evidence="1">BPL698</strain>
    </source>
</reference>
<evidence type="ECO:0000313" key="2">
    <source>
        <dbReference type="Proteomes" id="UP001207468"/>
    </source>
</evidence>
<organism evidence="1 2">
    <name type="scientific">Russula earlei</name>
    <dbReference type="NCBI Taxonomy" id="71964"/>
    <lineage>
        <taxon>Eukaryota</taxon>
        <taxon>Fungi</taxon>
        <taxon>Dikarya</taxon>
        <taxon>Basidiomycota</taxon>
        <taxon>Agaricomycotina</taxon>
        <taxon>Agaricomycetes</taxon>
        <taxon>Russulales</taxon>
        <taxon>Russulaceae</taxon>
        <taxon>Russula</taxon>
    </lineage>
</organism>
<sequence>MPRPARVTLSLKHFILKQRVLSLYRTAIRASRVIPDPATRKETLSWIRAEFERNKHIVDLDLIGAKLRAGRRELEQILPYPTERYPAS</sequence>
<dbReference type="Proteomes" id="UP001207468">
    <property type="component" value="Unassembled WGS sequence"/>
</dbReference>
<protein>
    <submittedName>
        <fullName evidence="1">Complex 1 protein-domain-containing protein</fullName>
    </submittedName>
</protein>
<accession>A0ACC0UNJ5</accession>
<proteinExistence type="predicted"/>
<gene>
    <name evidence="1" type="ORF">F5148DRAFT_972848</name>
</gene>
<comment type="caution">
    <text evidence="1">The sequence shown here is derived from an EMBL/GenBank/DDBJ whole genome shotgun (WGS) entry which is preliminary data.</text>
</comment>
<name>A0ACC0UNJ5_9AGAM</name>
<evidence type="ECO:0000313" key="1">
    <source>
        <dbReference type="EMBL" id="KAI9512791.1"/>
    </source>
</evidence>
<keyword evidence="2" id="KW-1185">Reference proteome</keyword>